<name>A0ABQ1XYB1_9SPHI</name>
<keyword evidence="2" id="KW-1185">Reference proteome</keyword>
<dbReference type="Proteomes" id="UP000642938">
    <property type="component" value="Unassembled WGS sequence"/>
</dbReference>
<gene>
    <name evidence="1" type="ORF">GCM10007422_22800</name>
</gene>
<reference evidence="2" key="1">
    <citation type="journal article" date="2019" name="Int. J. Syst. Evol. Microbiol.">
        <title>The Global Catalogue of Microorganisms (GCM) 10K type strain sequencing project: providing services to taxonomists for standard genome sequencing and annotation.</title>
        <authorList>
            <consortium name="The Broad Institute Genomics Platform"/>
            <consortium name="The Broad Institute Genome Sequencing Center for Infectious Disease"/>
            <person name="Wu L."/>
            <person name="Ma J."/>
        </authorList>
    </citation>
    <scope>NUCLEOTIDE SEQUENCE [LARGE SCALE GENOMIC DNA]</scope>
    <source>
        <strain evidence="2">CGMCC 1.15287</strain>
    </source>
</reference>
<protein>
    <submittedName>
        <fullName evidence="1">Uncharacterized protein</fullName>
    </submittedName>
</protein>
<evidence type="ECO:0000313" key="1">
    <source>
        <dbReference type="EMBL" id="GGH06232.1"/>
    </source>
</evidence>
<organism evidence="1 2">
    <name type="scientific">Pedobacter zeae</name>
    <dbReference type="NCBI Taxonomy" id="1737356"/>
    <lineage>
        <taxon>Bacteria</taxon>
        <taxon>Pseudomonadati</taxon>
        <taxon>Bacteroidota</taxon>
        <taxon>Sphingobacteriia</taxon>
        <taxon>Sphingobacteriales</taxon>
        <taxon>Sphingobacteriaceae</taxon>
        <taxon>Pedobacter</taxon>
    </lineage>
</organism>
<accession>A0ABQ1XYB1</accession>
<comment type="caution">
    <text evidence="1">The sequence shown here is derived from an EMBL/GenBank/DDBJ whole genome shotgun (WGS) entry which is preliminary data.</text>
</comment>
<sequence length="60" mass="6817">MFVLPLEKELIKTAEEGNKKPSATPKSIDKKIQIVKYRSKKPSCFRSATGVQLFADILFF</sequence>
<dbReference type="EMBL" id="BMHZ01000002">
    <property type="protein sequence ID" value="GGH06232.1"/>
    <property type="molecule type" value="Genomic_DNA"/>
</dbReference>
<proteinExistence type="predicted"/>
<evidence type="ECO:0000313" key="2">
    <source>
        <dbReference type="Proteomes" id="UP000642938"/>
    </source>
</evidence>